<evidence type="ECO:0000259" key="1">
    <source>
        <dbReference type="PROSITE" id="PS50995"/>
    </source>
</evidence>
<dbReference type="GO" id="GO:0006950">
    <property type="term" value="P:response to stress"/>
    <property type="evidence" value="ECO:0007669"/>
    <property type="project" value="TreeGrafter"/>
</dbReference>
<name>A0A158G1F9_9BURK</name>
<dbReference type="PROSITE" id="PS50995">
    <property type="entry name" value="HTH_MARR_2"/>
    <property type="match status" value="1"/>
</dbReference>
<dbReference type="InterPro" id="IPR036390">
    <property type="entry name" value="WH_DNA-bd_sf"/>
</dbReference>
<dbReference type="PANTHER" id="PTHR33164">
    <property type="entry name" value="TRANSCRIPTIONAL REGULATOR, MARR FAMILY"/>
    <property type="match status" value="1"/>
</dbReference>
<dbReference type="SUPFAM" id="SSF46785">
    <property type="entry name" value="Winged helix' DNA-binding domain"/>
    <property type="match status" value="1"/>
</dbReference>
<comment type="caution">
    <text evidence="3">The sequence shown here is derived from an EMBL/GenBank/DDBJ whole genome shotgun (WGS) entry which is preliminary data.</text>
</comment>
<reference evidence="3" key="1">
    <citation type="submission" date="2016-01" db="EMBL/GenBank/DDBJ databases">
        <authorList>
            <person name="Peeters C."/>
        </authorList>
    </citation>
    <scope>NUCLEOTIDE SEQUENCE [LARGE SCALE GENOMIC DNA]</scope>
    <source>
        <strain evidence="3">LMG 22940</strain>
    </source>
</reference>
<sequence>MTGPDLMRTVEAVRRFNRFYARHGGGLHQRRHKSPYSTAETRVFHELAHGRAKTAAKVARKLDLDTGYLSRLLARFERSGFIERHPNPADSRQHFVRLTPSGRAEVDSIASGSVDEVSAALGDLAREARAQLVSSMADVERLLSPPVDGERMVLRMPQRGDFGWIVERCAQFDHTGWHAEARAAEVVARLLGAGQPDASRAACWIAEQDCGARIGAAVVMPASETQARIELLFVEPGARRRGLGTRLVSSCAAFASSSRYENLSCCIDDAHADLREFVERAGFTPSDDAPAGRVWRLSADSLHAS</sequence>
<dbReference type="InterPro" id="IPR036388">
    <property type="entry name" value="WH-like_DNA-bd_sf"/>
</dbReference>
<dbReference type="Pfam" id="PF13508">
    <property type="entry name" value="Acetyltransf_7"/>
    <property type="match status" value="1"/>
</dbReference>
<dbReference type="InterPro" id="IPR016181">
    <property type="entry name" value="Acyl_CoA_acyltransferase"/>
</dbReference>
<dbReference type="InterPro" id="IPR000182">
    <property type="entry name" value="GNAT_dom"/>
</dbReference>
<dbReference type="GO" id="GO:0016747">
    <property type="term" value="F:acyltransferase activity, transferring groups other than amino-acyl groups"/>
    <property type="evidence" value="ECO:0007669"/>
    <property type="project" value="InterPro"/>
</dbReference>
<evidence type="ECO:0000313" key="3">
    <source>
        <dbReference type="EMBL" id="SAL25691.1"/>
    </source>
</evidence>
<dbReference type="InterPro" id="IPR000835">
    <property type="entry name" value="HTH_MarR-typ"/>
</dbReference>
<dbReference type="PANTHER" id="PTHR33164:SF43">
    <property type="entry name" value="HTH-TYPE TRANSCRIPTIONAL REPRESSOR YETL"/>
    <property type="match status" value="1"/>
</dbReference>
<dbReference type="PROSITE" id="PS51186">
    <property type="entry name" value="GNAT"/>
    <property type="match status" value="1"/>
</dbReference>
<dbReference type="InterPro" id="IPR039422">
    <property type="entry name" value="MarR/SlyA-like"/>
</dbReference>
<dbReference type="CDD" id="cd04301">
    <property type="entry name" value="NAT_SF"/>
    <property type="match status" value="1"/>
</dbReference>
<dbReference type="Gene3D" id="3.40.630.30">
    <property type="match status" value="1"/>
</dbReference>
<evidence type="ECO:0000313" key="4">
    <source>
        <dbReference type="Proteomes" id="UP000054770"/>
    </source>
</evidence>
<feature type="domain" description="N-acetyltransferase" evidence="2">
    <location>
        <begin position="165"/>
        <end position="300"/>
    </location>
</feature>
<gene>
    <name evidence="3" type="ORF">AWB68_01175</name>
</gene>
<accession>A0A158G1F9</accession>
<dbReference type="Pfam" id="PF12802">
    <property type="entry name" value="MarR_2"/>
    <property type="match status" value="1"/>
</dbReference>
<dbReference type="SUPFAM" id="SSF55729">
    <property type="entry name" value="Acyl-CoA N-acyltransferases (Nat)"/>
    <property type="match status" value="1"/>
</dbReference>
<dbReference type="EMBL" id="FCON02000008">
    <property type="protein sequence ID" value="SAL25691.1"/>
    <property type="molecule type" value="Genomic_DNA"/>
</dbReference>
<evidence type="ECO:0000259" key="2">
    <source>
        <dbReference type="PROSITE" id="PS51186"/>
    </source>
</evidence>
<dbReference type="AlphaFoldDB" id="A0A158G1F9"/>
<dbReference type="Proteomes" id="UP000054770">
    <property type="component" value="Unassembled WGS sequence"/>
</dbReference>
<dbReference type="SMART" id="SM00347">
    <property type="entry name" value="HTH_MARR"/>
    <property type="match status" value="1"/>
</dbReference>
<dbReference type="GO" id="GO:0003700">
    <property type="term" value="F:DNA-binding transcription factor activity"/>
    <property type="evidence" value="ECO:0007669"/>
    <property type="project" value="InterPro"/>
</dbReference>
<proteinExistence type="predicted"/>
<keyword evidence="4" id="KW-1185">Reference proteome</keyword>
<dbReference type="RefSeq" id="WP_160109975.1">
    <property type="nucleotide sequence ID" value="NZ_FCON02000008.1"/>
</dbReference>
<protein>
    <submittedName>
        <fullName evidence="3">MarR family transcriptional regulator</fullName>
    </submittedName>
</protein>
<dbReference type="OrthoDB" id="273614at2"/>
<dbReference type="Gene3D" id="1.10.10.10">
    <property type="entry name" value="Winged helix-like DNA-binding domain superfamily/Winged helix DNA-binding domain"/>
    <property type="match status" value="1"/>
</dbReference>
<feature type="domain" description="HTH marR-type" evidence="1">
    <location>
        <begin position="3"/>
        <end position="141"/>
    </location>
</feature>
<organism evidence="3 4">
    <name type="scientific">Caballeronia choica</name>
    <dbReference type="NCBI Taxonomy" id="326476"/>
    <lineage>
        <taxon>Bacteria</taxon>
        <taxon>Pseudomonadati</taxon>
        <taxon>Pseudomonadota</taxon>
        <taxon>Betaproteobacteria</taxon>
        <taxon>Burkholderiales</taxon>
        <taxon>Burkholderiaceae</taxon>
        <taxon>Caballeronia</taxon>
    </lineage>
</organism>